<organism evidence="1 2">
    <name type="scientific">Acorus calamus</name>
    <name type="common">Sweet flag</name>
    <dbReference type="NCBI Taxonomy" id="4465"/>
    <lineage>
        <taxon>Eukaryota</taxon>
        <taxon>Viridiplantae</taxon>
        <taxon>Streptophyta</taxon>
        <taxon>Embryophyta</taxon>
        <taxon>Tracheophyta</taxon>
        <taxon>Spermatophyta</taxon>
        <taxon>Magnoliopsida</taxon>
        <taxon>Liliopsida</taxon>
        <taxon>Acoraceae</taxon>
        <taxon>Acorus</taxon>
    </lineage>
</organism>
<dbReference type="Proteomes" id="UP001180020">
    <property type="component" value="Unassembled WGS sequence"/>
</dbReference>
<evidence type="ECO:0000313" key="2">
    <source>
        <dbReference type="Proteomes" id="UP001180020"/>
    </source>
</evidence>
<accession>A0AAV9E355</accession>
<reference evidence="1" key="2">
    <citation type="submission" date="2023-06" db="EMBL/GenBank/DDBJ databases">
        <authorList>
            <person name="Ma L."/>
            <person name="Liu K.-W."/>
            <person name="Li Z."/>
            <person name="Hsiao Y.-Y."/>
            <person name="Qi Y."/>
            <person name="Fu T."/>
            <person name="Tang G."/>
            <person name="Zhang D."/>
            <person name="Sun W.-H."/>
            <person name="Liu D.-K."/>
            <person name="Li Y."/>
            <person name="Chen G.-Z."/>
            <person name="Liu X.-D."/>
            <person name="Liao X.-Y."/>
            <person name="Jiang Y.-T."/>
            <person name="Yu X."/>
            <person name="Hao Y."/>
            <person name="Huang J."/>
            <person name="Zhao X.-W."/>
            <person name="Ke S."/>
            <person name="Chen Y.-Y."/>
            <person name="Wu W.-L."/>
            <person name="Hsu J.-L."/>
            <person name="Lin Y.-F."/>
            <person name="Huang M.-D."/>
            <person name="Li C.-Y."/>
            <person name="Huang L."/>
            <person name="Wang Z.-W."/>
            <person name="Zhao X."/>
            <person name="Zhong W.-Y."/>
            <person name="Peng D.-H."/>
            <person name="Ahmad S."/>
            <person name="Lan S."/>
            <person name="Zhang J.-S."/>
            <person name="Tsai W.-C."/>
            <person name="Van De Peer Y."/>
            <person name="Liu Z.-J."/>
        </authorList>
    </citation>
    <scope>NUCLEOTIDE SEQUENCE</scope>
    <source>
        <strain evidence="1">CP</strain>
        <tissue evidence="1">Leaves</tissue>
    </source>
</reference>
<dbReference type="AlphaFoldDB" id="A0AAV9E355"/>
<dbReference type="EMBL" id="JAUJYO010000009">
    <property type="protein sequence ID" value="KAK1307887.1"/>
    <property type="molecule type" value="Genomic_DNA"/>
</dbReference>
<comment type="caution">
    <text evidence="1">The sequence shown here is derived from an EMBL/GenBank/DDBJ whole genome shotgun (WGS) entry which is preliminary data.</text>
</comment>
<sequence length="142" mass="15938">MPATVSRLLLNPLLDILHEFPNNSLVPPIIIDSPSPNNPQGFWVFFAGGRSILFWKPIDNVKFRKVIDQGEFWLEILDITDDLDLFEYGHRSNSTKPLIQNHHGEYPAQPCSENNHFLMVARIGGGEEGTNGGRGLRLGGFQ</sequence>
<protein>
    <submittedName>
        <fullName evidence="1">Uncharacterized protein</fullName>
    </submittedName>
</protein>
<reference evidence="1" key="1">
    <citation type="journal article" date="2023" name="Nat. Commun.">
        <title>Diploid and tetraploid genomes of Acorus and the evolution of monocots.</title>
        <authorList>
            <person name="Ma L."/>
            <person name="Liu K.W."/>
            <person name="Li Z."/>
            <person name="Hsiao Y.Y."/>
            <person name="Qi Y."/>
            <person name="Fu T."/>
            <person name="Tang G.D."/>
            <person name="Zhang D."/>
            <person name="Sun W.H."/>
            <person name="Liu D.K."/>
            <person name="Li Y."/>
            <person name="Chen G.Z."/>
            <person name="Liu X.D."/>
            <person name="Liao X.Y."/>
            <person name="Jiang Y.T."/>
            <person name="Yu X."/>
            <person name="Hao Y."/>
            <person name="Huang J."/>
            <person name="Zhao X.W."/>
            <person name="Ke S."/>
            <person name="Chen Y.Y."/>
            <person name="Wu W.L."/>
            <person name="Hsu J.L."/>
            <person name="Lin Y.F."/>
            <person name="Huang M.D."/>
            <person name="Li C.Y."/>
            <person name="Huang L."/>
            <person name="Wang Z.W."/>
            <person name="Zhao X."/>
            <person name="Zhong W.Y."/>
            <person name="Peng D.H."/>
            <person name="Ahmad S."/>
            <person name="Lan S."/>
            <person name="Zhang J.S."/>
            <person name="Tsai W.C."/>
            <person name="Van de Peer Y."/>
            <person name="Liu Z.J."/>
        </authorList>
    </citation>
    <scope>NUCLEOTIDE SEQUENCE</scope>
    <source>
        <strain evidence="1">CP</strain>
    </source>
</reference>
<evidence type="ECO:0000313" key="1">
    <source>
        <dbReference type="EMBL" id="KAK1307887.1"/>
    </source>
</evidence>
<proteinExistence type="predicted"/>
<keyword evidence="2" id="KW-1185">Reference proteome</keyword>
<name>A0AAV9E355_ACOCL</name>
<gene>
    <name evidence="1" type="ORF">QJS10_CPA09g01697</name>
</gene>